<comment type="caution">
    <text evidence="4">The sequence shown here is derived from an EMBL/GenBank/DDBJ whole genome shotgun (WGS) entry which is preliminary data.</text>
</comment>
<dbReference type="Pfam" id="PF01458">
    <property type="entry name" value="SUFBD_core"/>
    <property type="match status" value="1"/>
</dbReference>
<evidence type="ECO:0000259" key="2">
    <source>
        <dbReference type="Pfam" id="PF01458"/>
    </source>
</evidence>
<dbReference type="NCBIfam" id="TIGR01981">
    <property type="entry name" value="sufD"/>
    <property type="match status" value="1"/>
</dbReference>
<dbReference type="InterPro" id="IPR011542">
    <property type="entry name" value="SUF_FeS_clus_asmbl_SufD"/>
</dbReference>
<comment type="similarity">
    <text evidence="1">Belongs to the iron-sulfur cluster assembly SufBD family.</text>
</comment>
<dbReference type="Pfam" id="PF19295">
    <property type="entry name" value="SufBD_N"/>
    <property type="match status" value="1"/>
</dbReference>
<dbReference type="EMBL" id="JACHHP010000001">
    <property type="protein sequence ID" value="MBB5207280.1"/>
    <property type="molecule type" value="Genomic_DNA"/>
</dbReference>
<proteinExistence type="inferred from homology"/>
<dbReference type="Proteomes" id="UP000521199">
    <property type="component" value="Unassembled WGS sequence"/>
</dbReference>
<dbReference type="InterPro" id="IPR000825">
    <property type="entry name" value="SUF_FeS_clus_asmbl_SufBD_core"/>
</dbReference>
<dbReference type="GO" id="GO:0016226">
    <property type="term" value="P:iron-sulfur cluster assembly"/>
    <property type="evidence" value="ECO:0007669"/>
    <property type="project" value="InterPro"/>
</dbReference>
<dbReference type="AlphaFoldDB" id="A0A7W8D3I7"/>
<keyword evidence="5" id="KW-1185">Reference proteome</keyword>
<name>A0A7W8D3I7_9GAMM</name>
<feature type="domain" description="SUF system FeS cluster assembly SufBD N-terminal" evidence="3">
    <location>
        <begin position="22"/>
        <end position="147"/>
    </location>
</feature>
<protein>
    <submittedName>
        <fullName evidence="4">Fe-S cluster assembly protein SufD</fullName>
    </submittedName>
</protein>
<feature type="domain" description="SUF system FeS cluster assembly SufBD core" evidence="2">
    <location>
        <begin position="168"/>
        <end position="396"/>
    </location>
</feature>
<organism evidence="4 5">
    <name type="scientific">Chiayiivirga flava</name>
    <dbReference type="NCBI Taxonomy" id="659595"/>
    <lineage>
        <taxon>Bacteria</taxon>
        <taxon>Pseudomonadati</taxon>
        <taxon>Pseudomonadota</taxon>
        <taxon>Gammaproteobacteria</taxon>
        <taxon>Lysobacterales</taxon>
        <taxon>Lysobacteraceae</taxon>
        <taxon>Chiayiivirga</taxon>
    </lineage>
</organism>
<dbReference type="InterPro" id="IPR037284">
    <property type="entry name" value="SUF_FeS_clus_asmbl_SufBD_sf"/>
</dbReference>
<evidence type="ECO:0000259" key="3">
    <source>
        <dbReference type="Pfam" id="PF19295"/>
    </source>
</evidence>
<accession>A0A7W8D3I7</accession>
<sequence>MSELLDSLSGAFDTLPLRDAAGLGVLRRDALAGARRAGLPGARAERWKYTSLRALERRRFAPVTDIAKVAIALPPTPRMVFVNGRLDADRTDLAGLPYGVRVLPLSSALGSDPSIADLFLARRFTSGDEAFAQLNTALATEGAVVRVEACAPTTTLHLVFIGADGGGADRAWHLRNLVDLQAGACLQLVEHHVATAAHAHLSNTITQLHLRDNARLAHARVQQEAVGATALLRTEAALERDATYRRLDLELGAALSRHELNVALRGEGARLHAHGALLGDGRRLVDTRLGIEHVARDTACELVYRGIASGRGRVAFHGGILIRAGADGTDANLSNKNLLLSDQAEIDTQPVLEIHADEVKAAHGATVGNLDAAALFYLRARGIPEAPARSMLTAAFLRETLAVLDADLRGTVAPALDAALERGAAGPGA</sequence>
<evidence type="ECO:0000313" key="4">
    <source>
        <dbReference type="EMBL" id="MBB5207280.1"/>
    </source>
</evidence>
<dbReference type="RefSeq" id="WP_425486448.1">
    <property type="nucleotide sequence ID" value="NZ_JACHHP010000001.1"/>
</dbReference>
<dbReference type="InterPro" id="IPR045595">
    <property type="entry name" value="SufBD_N"/>
</dbReference>
<reference evidence="4 5" key="1">
    <citation type="submission" date="2020-08" db="EMBL/GenBank/DDBJ databases">
        <title>Genomic Encyclopedia of Type Strains, Phase IV (KMG-IV): sequencing the most valuable type-strain genomes for metagenomic binning, comparative biology and taxonomic classification.</title>
        <authorList>
            <person name="Goeker M."/>
        </authorList>
    </citation>
    <scope>NUCLEOTIDE SEQUENCE [LARGE SCALE GENOMIC DNA]</scope>
    <source>
        <strain evidence="4 5">DSM 24163</strain>
    </source>
</reference>
<evidence type="ECO:0000256" key="1">
    <source>
        <dbReference type="ARBA" id="ARBA00043967"/>
    </source>
</evidence>
<gene>
    <name evidence="4" type="ORF">HNQ52_000796</name>
</gene>
<dbReference type="SUPFAM" id="SSF101960">
    <property type="entry name" value="Stabilizer of iron transporter SufD"/>
    <property type="match status" value="1"/>
</dbReference>
<dbReference type="PANTHER" id="PTHR43575">
    <property type="entry name" value="PROTEIN ABCI7, CHLOROPLASTIC"/>
    <property type="match status" value="1"/>
</dbReference>
<dbReference type="PANTHER" id="PTHR43575:SF1">
    <property type="entry name" value="PROTEIN ABCI7, CHLOROPLASTIC"/>
    <property type="match status" value="1"/>
</dbReference>
<evidence type="ECO:0000313" key="5">
    <source>
        <dbReference type="Proteomes" id="UP000521199"/>
    </source>
</evidence>
<dbReference type="InterPro" id="IPR055346">
    <property type="entry name" value="Fe-S_cluster_assembly_SufBD"/>
</dbReference>